<feature type="transmembrane region" description="Helical" evidence="1">
    <location>
        <begin position="334"/>
        <end position="353"/>
    </location>
</feature>
<dbReference type="PANTHER" id="PTHR32063:SF14">
    <property type="entry name" value="BLL4319 PROTEIN"/>
    <property type="match status" value="1"/>
</dbReference>
<keyword evidence="1" id="KW-0472">Membrane</keyword>
<feature type="transmembrane region" description="Helical" evidence="1">
    <location>
        <begin position="887"/>
        <end position="907"/>
    </location>
</feature>
<keyword evidence="1" id="KW-0812">Transmembrane</keyword>
<dbReference type="InterPro" id="IPR027463">
    <property type="entry name" value="AcrB_DN_DC_subdom"/>
</dbReference>
<dbReference type="Gene3D" id="3.30.70.1320">
    <property type="entry name" value="Multidrug efflux transporter AcrB pore domain like"/>
    <property type="match status" value="1"/>
</dbReference>
<dbReference type="Gene3D" id="3.30.70.1430">
    <property type="entry name" value="Multidrug efflux transporter AcrB pore domain"/>
    <property type="match status" value="2"/>
</dbReference>
<dbReference type="SUPFAM" id="SSF82693">
    <property type="entry name" value="Multidrug efflux transporter AcrB pore domain, PN1, PN2, PC1 and PC2 subdomains"/>
    <property type="match status" value="3"/>
</dbReference>
<gene>
    <name evidence="2" type="ORF">GCM10011487_36740</name>
</gene>
<feature type="transmembrane region" description="Helical" evidence="1">
    <location>
        <begin position="360"/>
        <end position="380"/>
    </location>
</feature>
<feature type="transmembrane region" description="Helical" evidence="1">
    <location>
        <begin position="463"/>
        <end position="486"/>
    </location>
</feature>
<dbReference type="GO" id="GO:0042910">
    <property type="term" value="F:xenobiotic transmembrane transporter activity"/>
    <property type="evidence" value="ECO:0007669"/>
    <property type="project" value="TreeGrafter"/>
</dbReference>
<dbReference type="AlphaFoldDB" id="A0A829YEG3"/>
<feature type="transmembrane region" description="Helical" evidence="1">
    <location>
        <begin position="913"/>
        <end position="934"/>
    </location>
</feature>
<feature type="transmembrane region" description="Helical" evidence="1">
    <location>
        <begin position="962"/>
        <end position="982"/>
    </location>
</feature>
<comment type="caution">
    <text evidence="2">The sequence shown here is derived from an EMBL/GenBank/DDBJ whole genome shotgun (WGS) entry which is preliminary data.</text>
</comment>
<evidence type="ECO:0000313" key="2">
    <source>
        <dbReference type="EMBL" id="GFE81674.1"/>
    </source>
</evidence>
<reference evidence="3" key="1">
    <citation type="submission" date="2020-01" db="EMBL/GenBank/DDBJ databases">
        <title>'Steroidobacter agaridevorans' sp. nov., agar-degrading bacteria isolated from rhizosphere soils.</title>
        <authorList>
            <person name="Ikenaga M."/>
            <person name="Kataoka M."/>
            <person name="Murouchi A."/>
            <person name="Katsuragi S."/>
            <person name="Sakai M."/>
        </authorList>
    </citation>
    <scope>NUCLEOTIDE SEQUENCE [LARGE SCALE GENOMIC DNA]</scope>
    <source>
        <strain evidence="3">YU21-B</strain>
    </source>
</reference>
<dbReference type="SUPFAM" id="SSF82714">
    <property type="entry name" value="Multidrug efflux transporter AcrB TolC docking domain, DN and DC subdomains"/>
    <property type="match status" value="2"/>
</dbReference>
<dbReference type="PANTHER" id="PTHR32063">
    <property type="match status" value="1"/>
</dbReference>
<feature type="transmembrane region" description="Helical" evidence="1">
    <location>
        <begin position="526"/>
        <end position="543"/>
    </location>
</feature>
<protein>
    <submittedName>
        <fullName evidence="2">Multidrug transporter</fullName>
    </submittedName>
</protein>
<dbReference type="Gene3D" id="3.30.2090.10">
    <property type="entry name" value="Multidrug efflux transporter AcrB TolC docking domain, DN and DC subdomains"/>
    <property type="match status" value="2"/>
</dbReference>
<proteinExistence type="predicted"/>
<feature type="transmembrane region" description="Helical" evidence="1">
    <location>
        <begin position="386"/>
        <end position="410"/>
    </location>
</feature>
<name>A0A829YEG3_9GAMM</name>
<keyword evidence="1" id="KW-1133">Transmembrane helix</keyword>
<dbReference type="EMBL" id="BLJN01000003">
    <property type="protein sequence ID" value="GFE81674.1"/>
    <property type="molecule type" value="Genomic_DNA"/>
</dbReference>
<dbReference type="PRINTS" id="PR00702">
    <property type="entry name" value="ACRIFLAVINRP"/>
</dbReference>
<dbReference type="Pfam" id="PF00873">
    <property type="entry name" value="ACR_tran"/>
    <property type="match status" value="1"/>
</dbReference>
<feature type="transmembrane region" description="Helical" evidence="1">
    <location>
        <begin position="12"/>
        <end position="33"/>
    </location>
</feature>
<dbReference type="Gene3D" id="3.30.70.1440">
    <property type="entry name" value="Multidrug efflux transporter AcrB pore domain"/>
    <property type="match status" value="1"/>
</dbReference>
<dbReference type="RefSeq" id="WP_161813288.1">
    <property type="nucleotide sequence ID" value="NZ_BLJN01000003.1"/>
</dbReference>
<dbReference type="SUPFAM" id="SSF82866">
    <property type="entry name" value="Multidrug efflux transporter AcrB transmembrane domain"/>
    <property type="match status" value="2"/>
</dbReference>
<organism evidence="2 3">
    <name type="scientific">Steroidobacter agaridevorans</name>
    <dbReference type="NCBI Taxonomy" id="2695856"/>
    <lineage>
        <taxon>Bacteria</taxon>
        <taxon>Pseudomonadati</taxon>
        <taxon>Pseudomonadota</taxon>
        <taxon>Gammaproteobacteria</taxon>
        <taxon>Steroidobacterales</taxon>
        <taxon>Steroidobacteraceae</taxon>
        <taxon>Steroidobacter</taxon>
    </lineage>
</organism>
<feature type="transmembrane region" description="Helical" evidence="1">
    <location>
        <begin position="431"/>
        <end position="451"/>
    </location>
</feature>
<feature type="transmembrane region" description="Helical" evidence="1">
    <location>
        <begin position="988"/>
        <end position="1013"/>
    </location>
</feature>
<dbReference type="GO" id="GO:0005886">
    <property type="term" value="C:plasma membrane"/>
    <property type="evidence" value="ECO:0007669"/>
    <property type="project" value="TreeGrafter"/>
</dbReference>
<keyword evidence="3" id="KW-1185">Reference proteome</keyword>
<dbReference type="Proteomes" id="UP000445000">
    <property type="component" value="Unassembled WGS sequence"/>
</dbReference>
<sequence>MKLSELSVRRPVFATVISLLLIIFGLVSLQRLAVREYPDIDRPVVSITTTYTGASAAVIETKITQVIEDSIAGIEGILKIESDSEDERSSVRIEFDVNREIDGAANDVRDRVARVLGNLPEEADPPEVLKADASADPIMYILFSSDTMSTLEVTDYAERNLIDRLSTVPGVARVSINGARRYSMRIWLDRQALAARQLTVTDVEDALRRENVELPAGRIESKTREFTLRTLVGLDSEQDFRDLVITRGSDGHLIRLGEVANVQLAAENDRAAARFDGQSGVSMAVEAQSKANTLDIVRGVRAEIDRLQDTMPRGTMLEVGVDNGLAIEAALREVIIAVVFALISVLAVIYAFLGSLRATLIPAVTIPVSIIASFTVMYAMGYSANVLTLLGLVLAIGLVVDDAIVVLENVHRRAELGEPPLVAAVTGSREIGFAVIATTLTLAAVFIPISFLPGDIGRLFSEFGFTLAASVLFSALVALTLTPMLASKLPESDAHRNRFARMVDRFFRKLAEVYDARLRSLIRRPWLILGAVGALVLLGALTFRSVPSEFTPLADAGRVSVSIEAPEGTSFDHMYQYAMKLEAIAMKEKQTHGDIAHILLRVPGNGGGDVRTGDVNSARVFMMLTDWHDRKRSAQNIADAIVAEAQKTMPGVRAMANQQGSLGRRGSGRPFEAVLGGPDYETLAKWSNQMVDLARRNPGLRNIDNTYKERKPQLRVSVDRSRAAELGVSLETVGRTLETVLGSRIVTTYVDRGREYNVILQAADEARETITDLTNIRVRSARGDTLIPLSNVVHIEETAGAVQLPRFNRLRSVEIRADLAPGYTMGEAIEWFTETAARELPEATVMWDGESGEYMRAGQQMYLTFFFALAIVFLVLAAQFESFVHPAIIMVTVPLALLGAVFGLKLYGATINIFSQIAVIMLIGIAAKNGVLIVEFANQLRDQGLEFTEAVVKAAETRLRPVLMTSLCTAFGALPLLFATGAGSEQRIPIGIVVFYGTIVSVVLTLFAVPAVYSIFARRTKSPEHVSRVLDKMLGEHTPPSEQHESSPAKLS</sequence>
<accession>A0A829YEG3</accession>
<dbReference type="Gene3D" id="1.20.1640.10">
    <property type="entry name" value="Multidrug efflux transporter AcrB transmembrane domain"/>
    <property type="match status" value="2"/>
</dbReference>
<feature type="transmembrane region" description="Helical" evidence="1">
    <location>
        <begin position="861"/>
        <end position="880"/>
    </location>
</feature>
<evidence type="ECO:0000313" key="3">
    <source>
        <dbReference type="Proteomes" id="UP000445000"/>
    </source>
</evidence>
<evidence type="ECO:0000256" key="1">
    <source>
        <dbReference type="SAM" id="Phobius"/>
    </source>
</evidence>
<dbReference type="InterPro" id="IPR001036">
    <property type="entry name" value="Acrflvin-R"/>
</dbReference>